<sequence>MLSIESSHKQHVAVMAFPFGTHAIPLFNLVRKLAIAIPNTHFSFFNTANSNKSIFLASNSSNIPSNIKAYNIGDGVPMNHVFTNHPVEGVELLVKATPENFYKGLEAAITEIGLKISSLITDAFLSFAVVISKEMNVPWIPVWVSVPYTFSIHVYIDLIHQFYENHEDSDSGDKTLELIPGLSKIHIKDLPDGILPISRTNLEESPFECMLSKLGRMLPQSATVDMNFYQELYPIPLLDDLKSKFPNLLNVGYLTLSMPPPPPPLLSDLDVTGCLSWLDRQKAMSVAYISFGTVATLPPNETLELAEAVEASGVPFLWSLKDKWKDYLPNGFLERTSMQGKVVPWAPQTQVLAHSSTGVFVTHFGSNSVNESIANGVPMIGRPFFGDHPVNGRIVEEIQGVGLRVEGDVLTKSRVIKSLELVLVHEQGKEMRKKVQSLKEIVLKAAGPNGSAAKDFKTLVEKLSML</sequence>
<dbReference type="AlphaFoldDB" id="A0A1Q3CYX9"/>
<accession>A0A1Q3CYX9</accession>
<keyword evidence="2" id="KW-0328">Glycosyltransferase</keyword>
<reference evidence="5" key="1">
    <citation type="submission" date="2016-04" db="EMBL/GenBank/DDBJ databases">
        <title>Cephalotus genome sequencing.</title>
        <authorList>
            <person name="Fukushima K."/>
            <person name="Hasebe M."/>
            <person name="Fang X."/>
        </authorList>
    </citation>
    <scope>NUCLEOTIDE SEQUENCE [LARGE SCALE GENOMIC DNA]</scope>
    <source>
        <strain evidence="5">cv. St1</strain>
    </source>
</reference>
<dbReference type="PANTHER" id="PTHR48045:SF34">
    <property type="entry name" value="ISOFLAVONE 7-O-GLUCOSYLTRANSFERASE 1-LIKE"/>
    <property type="match status" value="1"/>
</dbReference>
<dbReference type="FunFam" id="3.40.50.2000:FF:000091">
    <property type="entry name" value="Glycosyltransferase"/>
    <property type="match status" value="1"/>
</dbReference>
<dbReference type="Proteomes" id="UP000187406">
    <property type="component" value="Unassembled WGS sequence"/>
</dbReference>
<comment type="similarity">
    <text evidence="1">Belongs to the UDP-glycosyltransferase family.</text>
</comment>
<gene>
    <name evidence="4" type="ORF">CFOL_v3_28736</name>
</gene>
<keyword evidence="3" id="KW-0808">Transferase</keyword>
<evidence type="ECO:0000256" key="2">
    <source>
        <dbReference type="ARBA" id="ARBA00022676"/>
    </source>
</evidence>
<keyword evidence="5" id="KW-1185">Reference proteome</keyword>
<dbReference type="InterPro" id="IPR002213">
    <property type="entry name" value="UDP_glucos_trans"/>
</dbReference>
<evidence type="ECO:0000313" key="4">
    <source>
        <dbReference type="EMBL" id="GAV85298.1"/>
    </source>
</evidence>
<dbReference type="EMBL" id="BDDD01003524">
    <property type="protein sequence ID" value="GAV85298.1"/>
    <property type="molecule type" value="Genomic_DNA"/>
</dbReference>
<dbReference type="CDD" id="cd03784">
    <property type="entry name" value="GT1_Gtf-like"/>
    <property type="match status" value="1"/>
</dbReference>
<dbReference type="SUPFAM" id="SSF53756">
    <property type="entry name" value="UDP-Glycosyltransferase/glycogen phosphorylase"/>
    <property type="match status" value="1"/>
</dbReference>
<dbReference type="OrthoDB" id="5835829at2759"/>
<dbReference type="Pfam" id="PF00201">
    <property type="entry name" value="UDPGT"/>
    <property type="match status" value="1"/>
</dbReference>
<protein>
    <submittedName>
        <fullName evidence="4">UDPGT domain-containing protein</fullName>
    </submittedName>
</protein>
<dbReference type="GO" id="GO:0008194">
    <property type="term" value="F:UDP-glycosyltransferase activity"/>
    <property type="evidence" value="ECO:0007669"/>
    <property type="project" value="InterPro"/>
</dbReference>
<dbReference type="InParanoid" id="A0A1Q3CYX9"/>
<name>A0A1Q3CYX9_CEPFO</name>
<evidence type="ECO:0000256" key="3">
    <source>
        <dbReference type="ARBA" id="ARBA00022679"/>
    </source>
</evidence>
<proteinExistence type="inferred from homology"/>
<evidence type="ECO:0000313" key="5">
    <source>
        <dbReference type="Proteomes" id="UP000187406"/>
    </source>
</evidence>
<dbReference type="PANTHER" id="PTHR48045">
    <property type="entry name" value="UDP-GLYCOSYLTRANSFERASE 72B1"/>
    <property type="match status" value="1"/>
</dbReference>
<comment type="caution">
    <text evidence="4">The sequence shown here is derived from an EMBL/GenBank/DDBJ whole genome shotgun (WGS) entry which is preliminary data.</text>
</comment>
<evidence type="ECO:0000256" key="1">
    <source>
        <dbReference type="ARBA" id="ARBA00009995"/>
    </source>
</evidence>
<dbReference type="Gene3D" id="3.40.50.2000">
    <property type="entry name" value="Glycogen Phosphorylase B"/>
    <property type="match status" value="2"/>
</dbReference>
<organism evidence="4 5">
    <name type="scientific">Cephalotus follicularis</name>
    <name type="common">Albany pitcher plant</name>
    <dbReference type="NCBI Taxonomy" id="3775"/>
    <lineage>
        <taxon>Eukaryota</taxon>
        <taxon>Viridiplantae</taxon>
        <taxon>Streptophyta</taxon>
        <taxon>Embryophyta</taxon>
        <taxon>Tracheophyta</taxon>
        <taxon>Spermatophyta</taxon>
        <taxon>Magnoliopsida</taxon>
        <taxon>eudicotyledons</taxon>
        <taxon>Gunneridae</taxon>
        <taxon>Pentapetalae</taxon>
        <taxon>rosids</taxon>
        <taxon>fabids</taxon>
        <taxon>Oxalidales</taxon>
        <taxon>Cephalotaceae</taxon>
        <taxon>Cephalotus</taxon>
    </lineage>
</organism>